<comment type="caution">
    <text evidence="3">The sequence shown here is derived from an EMBL/GenBank/DDBJ whole genome shotgun (WGS) entry which is preliminary data.</text>
</comment>
<evidence type="ECO:0000256" key="2">
    <source>
        <dbReference type="SAM" id="SignalP"/>
    </source>
</evidence>
<proteinExistence type="predicted"/>
<evidence type="ECO:0000313" key="3">
    <source>
        <dbReference type="EMBL" id="RAY18041.1"/>
    </source>
</evidence>
<feature type="signal peptide" evidence="2">
    <location>
        <begin position="1"/>
        <end position="21"/>
    </location>
</feature>
<keyword evidence="4" id="KW-1185">Reference proteome</keyword>
<dbReference type="PANTHER" id="PTHR34501:SF2">
    <property type="entry name" value="OUTER MEMBRANE PORIN F-RELATED"/>
    <property type="match status" value="1"/>
</dbReference>
<dbReference type="Gene3D" id="2.40.160.10">
    <property type="entry name" value="Porin"/>
    <property type="match status" value="1"/>
</dbReference>
<dbReference type="InterPro" id="IPR023614">
    <property type="entry name" value="Porin_dom_sf"/>
</dbReference>
<sequence>MKLKLVAVAVTSMLAAGVVNAAEVYNKDGNKLDLYGKVTGLHYFS</sequence>
<dbReference type="EMBL" id="QMCK01000169">
    <property type="protein sequence ID" value="RAY18041.1"/>
    <property type="molecule type" value="Genomic_DNA"/>
</dbReference>
<feature type="chain" id="PRO_5045934581" evidence="2">
    <location>
        <begin position="22"/>
        <end position="45"/>
    </location>
</feature>
<keyword evidence="1 2" id="KW-0732">Signal</keyword>
<dbReference type="InterPro" id="IPR050298">
    <property type="entry name" value="Gram-neg_bact_OMP"/>
</dbReference>
<name>A0ABX9EVY7_9ENTR</name>
<dbReference type="PANTHER" id="PTHR34501">
    <property type="entry name" value="PROTEIN YDDL-RELATED"/>
    <property type="match status" value="1"/>
</dbReference>
<evidence type="ECO:0000313" key="4">
    <source>
        <dbReference type="Proteomes" id="UP000250603"/>
    </source>
</evidence>
<gene>
    <name evidence="3" type="ORF">DP181_24790</name>
</gene>
<feature type="non-terminal residue" evidence="3">
    <location>
        <position position="45"/>
    </location>
</feature>
<evidence type="ECO:0000256" key="1">
    <source>
        <dbReference type="ARBA" id="ARBA00022729"/>
    </source>
</evidence>
<protein>
    <submittedName>
        <fullName evidence="3">Phosphoporin PhoE</fullName>
    </submittedName>
</protein>
<accession>A0ABX9EVY7</accession>
<reference evidence="3 4" key="1">
    <citation type="submission" date="2018-06" db="EMBL/GenBank/DDBJ databases">
        <title>ACT-28, a chromosomally-encoded AmpC with carbapenemase activity from Enterobacter kobei.</title>
        <authorList>
            <person name="Jousset A.B."/>
            <person name="Oueslati S."/>
            <person name="Bernabeu S."/>
            <person name="Takissian J."/>
            <person name="Creton E."/>
            <person name="Vogel A."/>
            <person name="Cotellon G."/>
            <person name="Bonnin R.A."/>
            <person name="Dortet L."/>
            <person name="Naas T."/>
        </authorList>
    </citation>
    <scope>NUCLEOTIDE SEQUENCE [LARGE SCALE GENOMIC DNA]</scope>
    <source>
        <strain evidence="3 4">149H6</strain>
    </source>
</reference>
<dbReference type="Proteomes" id="UP000250603">
    <property type="component" value="Unassembled WGS sequence"/>
</dbReference>
<organism evidence="3 4">
    <name type="scientific">Enterobacter kobei</name>
    <dbReference type="NCBI Taxonomy" id="208224"/>
    <lineage>
        <taxon>Bacteria</taxon>
        <taxon>Pseudomonadati</taxon>
        <taxon>Pseudomonadota</taxon>
        <taxon>Gammaproteobacteria</taxon>
        <taxon>Enterobacterales</taxon>
        <taxon>Enterobacteriaceae</taxon>
        <taxon>Enterobacter</taxon>
        <taxon>Enterobacter cloacae complex</taxon>
    </lineage>
</organism>